<dbReference type="KEGG" id="dpl:KGM_203034"/>
<name>A0A212EKK1_DANPL</name>
<feature type="domain" description="Cilia- and flagella-associated protein 69 ARM repeats" evidence="2">
    <location>
        <begin position="707"/>
        <end position="895"/>
    </location>
</feature>
<protein>
    <recommendedName>
        <fullName evidence="2">Cilia- and flagella-associated protein 69 ARM repeats domain-containing protein</fullName>
    </recommendedName>
</protein>
<feature type="region of interest" description="Disordered" evidence="1">
    <location>
        <begin position="1"/>
        <end position="39"/>
    </location>
</feature>
<dbReference type="STRING" id="278856.A0A212EKK1"/>
<gene>
    <name evidence="3" type="ORF">KGM_203034</name>
</gene>
<dbReference type="InParanoid" id="A0A212EKK1"/>
<keyword evidence="4" id="KW-1185">Reference proteome</keyword>
<feature type="domain" description="Cilia- and flagella-associated protein 69 ARM repeats" evidence="2">
    <location>
        <begin position="468"/>
        <end position="595"/>
    </location>
</feature>
<evidence type="ECO:0000313" key="4">
    <source>
        <dbReference type="Proteomes" id="UP000007151"/>
    </source>
</evidence>
<evidence type="ECO:0000256" key="1">
    <source>
        <dbReference type="SAM" id="MobiDB-lite"/>
    </source>
</evidence>
<dbReference type="Pfam" id="PF21049">
    <property type="entry name" value="CFA69_ARM_rpt"/>
    <property type="match status" value="3"/>
</dbReference>
<sequence>MDKKRSTYTSSKGKVMDDIKKTEHSKKAKGDCDDSKSSSHTKYFQRLKYTTEYKRITRDEYLGFSESISGSSDSFGCLHGPEGKQYSTEAKLKRNFLKELDPVPVESFGALEARVRNTKQGSAQAFNLSFSVLPHSTHDARAWTDRCPPALGWEIVETLEFLVSDPVGCDYVDRLEIHLRDFARTARSGYKIDILNSFCVIMDFLVENLNQKPCLREGTILLMKNMDKPILLRVASDVINQFEKLRHYIGFLGYLMVRVEDEDMFELVSRGLLYQLSARDRQTRGAHGESVVSLRHALLAAASPALYRVIVSMLAVASPRRFPAFLQAALILASASSQNCIEMIKENIIENIFYRFNPFYPERLPDHESNPVDPQDRNIKLGDSTIHMSSTLSLLLILLKNLKSFLDENENERRKLPCPDFYSQRCFIWAFRYECRAREHGHERLTLTAIAYALLHCYLGRLDAFSTLLMSDIMTLSVLTEIPAKANWTRTVNFNTAQLDVQFKKILISLSVALLKVFPYNRFMVESQHWLLGLMFLLDPGLCHLRAHWSPSLFAELRKVALQALVCTLPLMRDNLIIEYGLVRRLMWYVEWYSENPYELPVLYWCIRLLHVSARKDSIQELFDTHGLIILIHLCSTLLEQQCPPVVRSQVVLGLAVRLLSSAASSRLQVRCCVYPLIKWPESVLPLATQMLDVALYALNKQHIVSDRWLISLLNFIWEAIIWKNEYRQKFISSNGIYNLLDLITMCSPSVQGVSLSVIVDAVRGGRAAGYLVTWRAPLAAANANPVVVKRGSTIASLIASVFKDSCLRRGISLDNKGVIQSSVHTSSYYFCSDTIILNAFALLQLLSEDLQHKVSIADESFNLYKNIKLSPEEETILILCSHYLTLKLNETWLETKRVTVTLLQQDEDTLDEFVEINVGWAKEIKRQQEYVLERHEKEEECEEDSLYWLLGRGRLTAALDALQLVRCSARSARTARTASAPRRGPAGLPANTILTYKPPLDDQNVTGQYVHVVSISQKRPESRTPQLSPPPHIHQ</sequence>
<dbReference type="PANTHER" id="PTHR14716:SF0">
    <property type="entry name" value="CILIA- AND FLAGELLA-ASSOCIATED PROTEIN 69"/>
    <property type="match status" value="1"/>
</dbReference>
<dbReference type="eggNOG" id="ENOG502QV2V">
    <property type="taxonomic scope" value="Eukaryota"/>
</dbReference>
<dbReference type="Proteomes" id="UP000007151">
    <property type="component" value="Unassembled WGS sequence"/>
</dbReference>
<proteinExistence type="predicted"/>
<dbReference type="EMBL" id="AGBW02014274">
    <property type="protein sequence ID" value="OWR41995.1"/>
    <property type="molecule type" value="Genomic_DNA"/>
</dbReference>
<dbReference type="InterPro" id="IPR048732">
    <property type="entry name" value="CFA69"/>
</dbReference>
<evidence type="ECO:0000313" key="3">
    <source>
        <dbReference type="EMBL" id="OWR41995.1"/>
    </source>
</evidence>
<reference evidence="3 4" key="1">
    <citation type="journal article" date="2011" name="Cell">
        <title>The monarch butterfly genome yields insights into long-distance migration.</title>
        <authorList>
            <person name="Zhan S."/>
            <person name="Merlin C."/>
            <person name="Boore J.L."/>
            <person name="Reppert S.M."/>
        </authorList>
    </citation>
    <scope>NUCLEOTIDE SEQUENCE [LARGE SCALE GENOMIC DNA]</scope>
    <source>
        <strain evidence="3">F-2</strain>
    </source>
</reference>
<evidence type="ECO:0000259" key="2">
    <source>
        <dbReference type="Pfam" id="PF21049"/>
    </source>
</evidence>
<dbReference type="AlphaFoldDB" id="A0A212EKK1"/>
<dbReference type="InterPro" id="IPR048733">
    <property type="entry name" value="CFA69_ARM_dom"/>
</dbReference>
<dbReference type="PANTHER" id="PTHR14716">
    <property type="entry name" value="CILIA- AND FLAGELLA-ASSOCIATED PROTEIN 69"/>
    <property type="match status" value="1"/>
</dbReference>
<feature type="compositionally biased region" description="Basic and acidic residues" evidence="1">
    <location>
        <begin position="28"/>
        <end position="37"/>
    </location>
</feature>
<comment type="caution">
    <text evidence="3">The sequence shown here is derived from an EMBL/GenBank/DDBJ whole genome shotgun (WGS) entry which is preliminary data.</text>
</comment>
<feature type="domain" description="Cilia- and flagella-associated protein 69 ARM repeats" evidence="2">
    <location>
        <begin position="162"/>
        <end position="357"/>
    </location>
</feature>
<accession>A0A212EKK1</accession>
<organism evidence="3 4">
    <name type="scientific">Danaus plexippus plexippus</name>
    <dbReference type="NCBI Taxonomy" id="278856"/>
    <lineage>
        <taxon>Eukaryota</taxon>
        <taxon>Metazoa</taxon>
        <taxon>Ecdysozoa</taxon>
        <taxon>Arthropoda</taxon>
        <taxon>Hexapoda</taxon>
        <taxon>Insecta</taxon>
        <taxon>Pterygota</taxon>
        <taxon>Neoptera</taxon>
        <taxon>Endopterygota</taxon>
        <taxon>Lepidoptera</taxon>
        <taxon>Glossata</taxon>
        <taxon>Ditrysia</taxon>
        <taxon>Papilionoidea</taxon>
        <taxon>Nymphalidae</taxon>
        <taxon>Danainae</taxon>
        <taxon>Danaini</taxon>
        <taxon>Danaina</taxon>
        <taxon>Danaus</taxon>
        <taxon>Danaus</taxon>
    </lineage>
</organism>
<feature type="region of interest" description="Disordered" evidence="1">
    <location>
        <begin position="1016"/>
        <end position="1036"/>
    </location>
</feature>